<comment type="caution">
    <text evidence="4">The sequence shown here is derived from an EMBL/GenBank/DDBJ whole genome shotgun (WGS) entry which is preliminary data.</text>
</comment>
<gene>
    <name evidence="4" type="ORF">DV451_002405</name>
</gene>
<proteinExistence type="inferred from homology"/>
<dbReference type="GO" id="GO:0003735">
    <property type="term" value="F:structural constituent of ribosome"/>
    <property type="evidence" value="ECO:0007669"/>
    <property type="project" value="InterPro"/>
</dbReference>
<organism evidence="4 5">
    <name type="scientific">Geotrichum candidum</name>
    <name type="common">Oospora lactis</name>
    <name type="synonym">Dipodascus geotrichum</name>
    <dbReference type="NCBI Taxonomy" id="1173061"/>
    <lineage>
        <taxon>Eukaryota</taxon>
        <taxon>Fungi</taxon>
        <taxon>Dikarya</taxon>
        <taxon>Ascomycota</taxon>
        <taxon>Saccharomycotina</taxon>
        <taxon>Dipodascomycetes</taxon>
        <taxon>Dipodascales</taxon>
        <taxon>Dipodascaceae</taxon>
        <taxon>Geotrichum</taxon>
    </lineage>
</organism>
<reference evidence="4" key="2">
    <citation type="submission" date="2020-01" db="EMBL/GenBank/DDBJ databases">
        <authorList>
            <person name="Perkins V."/>
            <person name="Lessard M.-H."/>
            <person name="Dugat-Bony E."/>
            <person name="Frenette M."/>
            <person name="Labrie S."/>
        </authorList>
    </citation>
    <scope>NUCLEOTIDE SEQUENCE</scope>
    <source>
        <strain evidence="4">LMA-70</strain>
    </source>
</reference>
<evidence type="ECO:0000313" key="5">
    <source>
        <dbReference type="Proteomes" id="UP000750522"/>
    </source>
</evidence>
<dbReference type="Gene3D" id="4.10.410.60">
    <property type="match status" value="1"/>
</dbReference>
<dbReference type="Proteomes" id="UP000750522">
    <property type="component" value="Unassembled WGS sequence"/>
</dbReference>
<accession>A0A9P5G5U9</accession>
<dbReference type="InterPro" id="IPR021137">
    <property type="entry name" value="Ribosomal_bL35-like"/>
</dbReference>
<dbReference type="GO" id="GO:0006412">
    <property type="term" value="P:translation"/>
    <property type="evidence" value="ECO:0007669"/>
    <property type="project" value="InterPro"/>
</dbReference>
<dbReference type="Pfam" id="PF01632">
    <property type="entry name" value="Ribosomal_L35p"/>
    <property type="match status" value="1"/>
</dbReference>
<evidence type="ECO:0000256" key="3">
    <source>
        <dbReference type="ARBA" id="ARBA00023274"/>
    </source>
</evidence>
<evidence type="ECO:0000256" key="2">
    <source>
        <dbReference type="ARBA" id="ARBA00022980"/>
    </source>
</evidence>
<protein>
    <recommendedName>
        <fullName evidence="6">50S ribosomal protein L35</fullName>
    </recommendedName>
</protein>
<dbReference type="AlphaFoldDB" id="A0A9P5G5U9"/>
<dbReference type="SUPFAM" id="SSF143034">
    <property type="entry name" value="L35p-like"/>
    <property type="match status" value="1"/>
</dbReference>
<evidence type="ECO:0000256" key="1">
    <source>
        <dbReference type="ARBA" id="ARBA00006598"/>
    </source>
</evidence>
<dbReference type="GO" id="GO:0005840">
    <property type="term" value="C:ribosome"/>
    <property type="evidence" value="ECO:0007669"/>
    <property type="project" value="UniProtKB-KW"/>
</dbReference>
<sequence>MTPLAAALQPTRPATVDSARTLLKTHKGAAKRWRKTANGYKRGKASHNHGNVGWGNKVVSNLRGTSLAKGAGEGNHLRKLKRLLPYA</sequence>
<dbReference type="GO" id="GO:1990904">
    <property type="term" value="C:ribonucleoprotein complex"/>
    <property type="evidence" value="ECO:0007669"/>
    <property type="project" value="UniProtKB-KW"/>
</dbReference>
<evidence type="ECO:0000313" key="4">
    <source>
        <dbReference type="EMBL" id="KAF5100791.1"/>
    </source>
</evidence>
<dbReference type="EMBL" id="QQZK01000043">
    <property type="protein sequence ID" value="KAF5100791.1"/>
    <property type="molecule type" value="Genomic_DNA"/>
</dbReference>
<keyword evidence="2" id="KW-0689">Ribosomal protein</keyword>
<reference evidence="4" key="1">
    <citation type="journal article" date="2020" name="Front. Microbiol.">
        <title>Phenotypic and Genetic Characterization of the Cheese Ripening Yeast Geotrichum candidum.</title>
        <authorList>
            <person name="Perkins V."/>
            <person name="Vignola S."/>
            <person name="Lessard M.H."/>
            <person name="Plante P.L."/>
            <person name="Corbeil J."/>
            <person name="Dugat-Bony E."/>
            <person name="Frenette M."/>
            <person name="Labrie S."/>
        </authorList>
    </citation>
    <scope>NUCLEOTIDE SEQUENCE</scope>
    <source>
        <strain evidence="4">LMA-70</strain>
    </source>
</reference>
<evidence type="ECO:0008006" key="6">
    <source>
        <dbReference type="Google" id="ProtNLM"/>
    </source>
</evidence>
<dbReference type="InterPro" id="IPR037229">
    <property type="entry name" value="Ribosomal_bL35_sf"/>
</dbReference>
<keyword evidence="3" id="KW-0687">Ribonucleoprotein</keyword>
<name>A0A9P5G5U9_GEOCN</name>
<comment type="similarity">
    <text evidence="1">Belongs to the bacterial ribosomal protein bL35 family.</text>
</comment>